<feature type="region of interest" description="Disordered" evidence="1">
    <location>
        <begin position="1"/>
        <end position="41"/>
    </location>
</feature>
<dbReference type="Proteomes" id="UP000735302">
    <property type="component" value="Unassembled WGS sequence"/>
</dbReference>
<dbReference type="AlphaFoldDB" id="A0AAV3Y9R5"/>
<evidence type="ECO:0000256" key="1">
    <source>
        <dbReference type="SAM" id="MobiDB-lite"/>
    </source>
</evidence>
<evidence type="ECO:0000313" key="2">
    <source>
        <dbReference type="EMBL" id="GFN78818.1"/>
    </source>
</evidence>
<name>A0AAV3Y9R5_9GAST</name>
<sequence>MKYLSWEKNEGEGEVREVDAAERGGREEQAEEQKEKNVKKEKDAMKVHNKVISGFRALRQARAPVAGLEPRQKGPCISQGGLTSDCATDAPSDGE</sequence>
<keyword evidence="3" id="KW-1185">Reference proteome</keyword>
<accession>A0AAV3Y9R5</accession>
<gene>
    <name evidence="2" type="ORF">PoB_000532400</name>
</gene>
<reference evidence="2 3" key="1">
    <citation type="journal article" date="2021" name="Elife">
        <title>Chloroplast acquisition without the gene transfer in kleptoplastic sea slugs, Plakobranchus ocellatus.</title>
        <authorList>
            <person name="Maeda T."/>
            <person name="Takahashi S."/>
            <person name="Yoshida T."/>
            <person name="Shimamura S."/>
            <person name="Takaki Y."/>
            <person name="Nagai Y."/>
            <person name="Toyoda A."/>
            <person name="Suzuki Y."/>
            <person name="Arimoto A."/>
            <person name="Ishii H."/>
            <person name="Satoh N."/>
            <person name="Nishiyama T."/>
            <person name="Hasebe M."/>
            <person name="Maruyama T."/>
            <person name="Minagawa J."/>
            <person name="Obokata J."/>
            <person name="Shigenobu S."/>
        </authorList>
    </citation>
    <scope>NUCLEOTIDE SEQUENCE [LARGE SCALE GENOMIC DNA]</scope>
</reference>
<comment type="caution">
    <text evidence="2">The sequence shown here is derived from an EMBL/GenBank/DDBJ whole genome shotgun (WGS) entry which is preliminary data.</text>
</comment>
<feature type="region of interest" description="Disordered" evidence="1">
    <location>
        <begin position="66"/>
        <end position="95"/>
    </location>
</feature>
<organism evidence="2 3">
    <name type="scientific">Plakobranchus ocellatus</name>
    <dbReference type="NCBI Taxonomy" id="259542"/>
    <lineage>
        <taxon>Eukaryota</taxon>
        <taxon>Metazoa</taxon>
        <taxon>Spiralia</taxon>
        <taxon>Lophotrochozoa</taxon>
        <taxon>Mollusca</taxon>
        <taxon>Gastropoda</taxon>
        <taxon>Heterobranchia</taxon>
        <taxon>Euthyneura</taxon>
        <taxon>Panpulmonata</taxon>
        <taxon>Sacoglossa</taxon>
        <taxon>Placobranchoidea</taxon>
        <taxon>Plakobranchidae</taxon>
        <taxon>Plakobranchus</taxon>
    </lineage>
</organism>
<evidence type="ECO:0000313" key="3">
    <source>
        <dbReference type="Proteomes" id="UP000735302"/>
    </source>
</evidence>
<protein>
    <submittedName>
        <fullName evidence="2">Uncharacterized protein</fullName>
    </submittedName>
</protein>
<dbReference type="EMBL" id="BLXT01000616">
    <property type="protein sequence ID" value="GFN78818.1"/>
    <property type="molecule type" value="Genomic_DNA"/>
</dbReference>
<proteinExistence type="predicted"/>